<name>A0A840WGD0_9ACTN</name>
<dbReference type="InterPro" id="IPR023210">
    <property type="entry name" value="NADP_OxRdtase_dom"/>
</dbReference>
<evidence type="ECO:0000259" key="2">
    <source>
        <dbReference type="Pfam" id="PF00248"/>
    </source>
</evidence>
<dbReference type="Proteomes" id="UP000579647">
    <property type="component" value="Unassembled WGS sequence"/>
</dbReference>
<dbReference type="GO" id="GO:0016491">
    <property type="term" value="F:oxidoreductase activity"/>
    <property type="evidence" value="ECO:0007669"/>
    <property type="project" value="UniProtKB-KW"/>
</dbReference>
<dbReference type="PANTHER" id="PTHR43364">
    <property type="entry name" value="NADH-SPECIFIC METHYLGLYOXAL REDUCTASE-RELATED"/>
    <property type="match status" value="1"/>
</dbReference>
<dbReference type="Pfam" id="PF00248">
    <property type="entry name" value="Aldo_ket_red"/>
    <property type="match status" value="1"/>
</dbReference>
<evidence type="ECO:0000256" key="1">
    <source>
        <dbReference type="ARBA" id="ARBA00023002"/>
    </source>
</evidence>
<keyword evidence="4" id="KW-1185">Reference proteome</keyword>
<dbReference type="AlphaFoldDB" id="A0A840WGD0"/>
<reference evidence="3 4" key="1">
    <citation type="submission" date="2020-08" db="EMBL/GenBank/DDBJ databases">
        <title>Sequencing the genomes of 1000 actinobacteria strains.</title>
        <authorList>
            <person name="Klenk H.-P."/>
        </authorList>
    </citation>
    <scope>NUCLEOTIDE SEQUENCE [LARGE SCALE GENOMIC DNA]</scope>
    <source>
        <strain evidence="3 4">DSM 44598</strain>
    </source>
</reference>
<dbReference type="GO" id="GO:0005829">
    <property type="term" value="C:cytosol"/>
    <property type="evidence" value="ECO:0007669"/>
    <property type="project" value="TreeGrafter"/>
</dbReference>
<gene>
    <name evidence="3" type="ORF">HNR07_001563</name>
</gene>
<organism evidence="3 4">
    <name type="scientific">Nocardiopsis metallicus</name>
    <dbReference type="NCBI Taxonomy" id="179819"/>
    <lineage>
        <taxon>Bacteria</taxon>
        <taxon>Bacillati</taxon>
        <taxon>Actinomycetota</taxon>
        <taxon>Actinomycetes</taxon>
        <taxon>Streptosporangiales</taxon>
        <taxon>Nocardiopsidaceae</taxon>
        <taxon>Nocardiopsis</taxon>
    </lineage>
</organism>
<dbReference type="Gene3D" id="3.20.20.100">
    <property type="entry name" value="NADP-dependent oxidoreductase domain"/>
    <property type="match status" value="1"/>
</dbReference>
<protein>
    <submittedName>
        <fullName evidence="3">Aryl-alcohol dehydrogenase-like predicted oxidoreductase</fullName>
    </submittedName>
</protein>
<proteinExistence type="predicted"/>
<dbReference type="PANTHER" id="PTHR43364:SF4">
    <property type="entry name" value="NAD(P)-LINKED OXIDOREDUCTASE SUPERFAMILY PROTEIN"/>
    <property type="match status" value="1"/>
</dbReference>
<dbReference type="CDD" id="cd19080">
    <property type="entry name" value="AKR_AKR9A_9B"/>
    <property type="match status" value="1"/>
</dbReference>
<evidence type="ECO:0000313" key="4">
    <source>
        <dbReference type="Proteomes" id="UP000579647"/>
    </source>
</evidence>
<evidence type="ECO:0000313" key="3">
    <source>
        <dbReference type="EMBL" id="MBB5490426.1"/>
    </source>
</evidence>
<dbReference type="InterPro" id="IPR036812">
    <property type="entry name" value="NAD(P)_OxRdtase_dom_sf"/>
</dbReference>
<dbReference type="EMBL" id="JACHDO010000001">
    <property type="protein sequence ID" value="MBB5490426.1"/>
    <property type="molecule type" value="Genomic_DNA"/>
</dbReference>
<comment type="caution">
    <text evidence="3">The sequence shown here is derived from an EMBL/GenBank/DDBJ whole genome shotgun (WGS) entry which is preliminary data.</text>
</comment>
<keyword evidence="1" id="KW-0560">Oxidoreductase</keyword>
<accession>A0A840WGD0</accession>
<dbReference type="PRINTS" id="PR00069">
    <property type="entry name" value="ALDKETRDTASE"/>
</dbReference>
<dbReference type="SUPFAM" id="SSF51430">
    <property type="entry name" value="NAD(P)-linked oxidoreductase"/>
    <property type="match status" value="1"/>
</dbReference>
<feature type="domain" description="NADP-dependent oxidoreductase" evidence="2">
    <location>
        <begin position="16"/>
        <end position="298"/>
    </location>
</feature>
<sequence length="333" mass="36903">MRHQLLGPSGLRVSQLLLGAMTFANPDQARRMVDLYQDAGGNLIDTASAYQDSEQVLGALLKGRRDRFVLSTKFTLPSDARDANSGGSHRRNLTHTLEQGLRRLRTDRIDLLWVHTWDEYTPLEETMRALDDAVRAGKVLYVGASNMPAWVIAQANTLARQHGWTPFIALQVPYNPLQRDIERELLPMARTLGLSLTTYNGLAAGILSGRYTDTTAPAGRVDPTTLTEHQHRAARTITRIAQEVNATPAQVAIAWALHRSPRIHPILGASRTEQLKDNLGALQVTLPPEAIEHINALADFEPGYPHDLNATTQTWLNGDHQVIPPTHERPFGP</sequence>
<dbReference type="InterPro" id="IPR020471">
    <property type="entry name" value="AKR"/>
</dbReference>
<dbReference type="InterPro" id="IPR050523">
    <property type="entry name" value="AKR_Detox_Biosynth"/>
</dbReference>
<dbReference type="RefSeq" id="WP_184363783.1">
    <property type="nucleotide sequence ID" value="NZ_BAAAKM010000160.1"/>
</dbReference>